<name>I3Y8X0_THIV6</name>
<dbReference type="GO" id="GO:0008195">
    <property type="term" value="F:phosphatidate phosphatase activity"/>
    <property type="evidence" value="ECO:0007669"/>
    <property type="project" value="InterPro"/>
</dbReference>
<organism evidence="3 4">
    <name type="scientific">Thiocystis violascens (strain ATCC 17096 / DSM 198 / 6111)</name>
    <name type="common">Chromatium violascens</name>
    <dbReference type="NCBI Taxonomy" id="765911"/>
    <lineage>
        <taxon>Bacteria</taxon>
        <taxon>Pseudomonadati</taxon>
        <taxon>Pseudomonadota</taxon>
        <taxon>Gammaproteobacteria</taxon>
        <taxon>Chromatiales</taxon>
        <taxon>Chromatiaceae</taxon>
        <taxon>Thiocystis</taxon>
    </lineage>
</organism>
<reference evidence="3 4" key="1">
    <citation type="submission" date="2012-06" db="EMBL/GenBank/DDBJ databases">
        <title>Complete sequence of Thiocystis violascens DSM 198.</title>
        <authorList>
            <consortium name="US DOE Joint Genome Institute"/>
            <person name="Lucas S."/>
            <person name="Han J."/>
            <person name="Lapidus A."/>
            <person name="Cheng J.-F."/>
            <person name="Goodwin L."/>
            <person name="Pitluck S."/>
            <person name="Peters L."/>
            <person name="Ovchinnikova G."/>
            <person name="Teshima H."/>
            <person name="Detter J.C."/>
            <person name="Han C."/>
            <person name="Tapia R."/>
            <person name="Land M."/>
            <person name="Hauser L."/>
            <person name="Kyrpides N."/>
            <person name="Ivanova N."/>
            <person name="Pagani I."/>
            <person name="Vogl K."/>
            <person name="Liu Z."/>
            <person name="Frigaard N.-U."/>
            <person name="Bryant D."/>
            <person name="Woyke T."/>
        </authorList>
    </citation>
    <scope>NUCLEOTIDE SEQUENCE [LARGE SCALE GENOMIC DNA]</scope>
    <source>
        <strain evidence="4">ATCC 17096 / DSM 198 / 6111</strain>
    </source>
</reference>
<protein>
    <recommendedName>
        <fullName evidence="2">Phosphatidate phosphatase APP1 catalytic domain-containing protein</fullName>
    </recommendedName>
</protein>
<evidence type="ECO:0000256" key="1">
    <source>
        <dbReference type="SAM" id="SignalP"/>
    </source>
</evidence>
<feature type="domain" description="Phosphatidate phosphatase APP1 catalytic" evidence="2">
    <location>
        <begin position="178"/>
        <end position="334"/>
    </location>
</feature>
<feature type="chain" id="PRO_5003682545" description="Phosphatidate phosphatase APP1 catalytic domain-containing protein" evidence="1">
    <location>
        <begin position="25"/>
        <end position="370"/>
    </location>
</feature>
<evidence type="ECO:0000313" key="3">
    <source>
        <dbReference type="EMBL" id="AFL73438.1"/>
    </source>
</evidence>
<dbReference type="InterPro" id="IPR052935">
    <property type="entry name" value="Mg2+_PAP"/>
</dbReference>
<dbReference type="AlphaFoldDB" id="I3Y8X0"/>
<proteinExistence type="predicted"/>
<dbReference type="EMBL" id="CP003154">
    <property type="protein sequence ID" value="AFL73438.1"/>
    <property type="molecule type" value="Genomic_DNA"/>
</dbReference>
<keyword evidence="1" id="KW-0732">Signal</keyword>
<feature type="signal peptide" evidence="1">
    <location>
        <begin position="1"/>
        <end position="24"/>
    </location>
</feature>
<dbReference type="PANTHER" id="PTHR28208:SF3">
    <property type="entry name" value="PHOSPHATIDATE PHOSPHATASE APP1"/>
    <property type="match status" value="1"/>
</dbReference>
<dbReference type="eggNOG" id="COG4850">
    <property type="taxonomic scope" value="Bacteria"/>
</dbReference>
<dbReference type="PANTHER" id="PTHR28208">
    <property type="entry name" value="PHOSPHATIDATE PHOSPHATASE APP1"/>
    <property type="match status" value="1"/>
</dbReference>
<sequence>MMRRLAPAFMAVLFLLGGVAPLRAADVETVTIYPTCGYRAGAQWAIPLRLWVHEPRSLTTDVITRLVARPETRPAAEIARVHNRLSEFVADDESGEQVALGFDDDPRQMAYQLLDARGIPLSSDLNGLIEGILRLDVARAKELLRAQRSTQGWLRLHARSPGHQGECRVRLLEPQGRSVISDIDDTLKLTGIPAGREVVLENTFFRPFVAAPGMAQRYRALGAGTAFHYVSGSPWALYRPLADFITAAGYPVGSFHLKSVRKNLLTAGAWQDLARLAGGEATRAQKLAQIGAIISQFPARRFILVGDSGEQDPEIYRAIRQRFTQQIEAIWIRDVVDDRHRHPERLAEMTVIAASACRPGSDPAQAAAVE</sequence>
<dbReference type="HOGENOM" id="CLU_030283_0_0_6"/>
<dbReference type="STRING" id="765911.Thivi_1432"/>
<evidence type="ECO:0000259" key="2">
    <source>
        <dbReference type="Pfam" id="PF09949"/>
    </source>
</evidence>
<gene>
    <name evidence="3" type="ordered locus">Thivi_1432</name>
</gene>
<evidence type="ECO:0000313" key="4">
    <source>
        <dbReference type="Proteomes" id="UP000006062"/>
    </source>
</evidence>
<dbReference type="KEGG" id="tvi:Thivi_1432"/>
<accession>I3Y8X0</accession>
<dbReference type="Pfam" id="PF09949">
    <property type="entry name" value="APP1_cat"/>
    <property type="match status" value="1"/>
</dbReference>
<dbReference type="Proteomes" id="UP000006062">
    <property type="component" value="Chromosome"/>
</dbReference>
<dbReference type="InterPro" id="IPR019236">
    <property type="entry name" value="APP1_cat"/>
</dbReference>
<keyword evidence="4" id="KW-1185">Reference proteome</keyword>